<comment type="cofactor">
    <cofactor evidence="7">
        <name>Ca(2+)</name>
        <dbReference type="ChEBI" id="CHEBI:29108"/>
    </cofactor>
    <text evidence="7">Binds 1 Ca(2+) ion per subunit.</text>
</comment>
<evidence type="ECO:0000256" key="1">
    <source>
        <dbReference type="ARBA" id="ARBA00022670"/>
    </source>
</evidence>
<keyword evidence="6" id="KW-0865">Zymogen</keyword>
<keyword evidence="5 7" id="KW-0106">Calcium</keyword>
<evidence type="ECO:0000256" key="2">
    <source>
        <dbReference type="ARBA" id="ARBA00022723"/>
    </source>
</evidence>
<accession>A0A158IEX9</accession>
<feature type="binding site" evidence="7">
    <location>
        <position position="501"/>
    </location>
    <ligand>
        <name>Ca(2+)</name>
        <dbReference type="ChEBI" id="CHEBI:29108"/>
    </ligand>
</feature>
<name>A0A158IEX9_CABCO</name>
<dbReference type="CDD" id="cd04056">
    <property type="entry name" value="Peptidases_S53"/>
    <property type="match status" value="1"/>
</dbReference>
<evidence type="ECO:0000256" key="7">
    <source>
        <dbReference type="PROSITE-ProRule" id="PRU01032"/>
    </source>
</evidence>
<evidence type="ECO:0000256" key="8">
    <source>
        <dbReference type="PROSITE-ProRule" id="PRU01240"/>
    </source>
</evidence>
<dbReference type="PROSITE" id="PS51695">
    <property type="entry name" value="SEDOLISIN"/>
    <property type="match status" value="1"/>
</dbReference>
<comment type="caution">
    <text evidence="8">Lacks conserved residue(s) required for the propagation of feature annotation.</text>
</comment>
<organism evidence="11 12">
    <name type="scientific">Caballeronia cordobensis</name>
    <name type="common">Burkholderia cordobensis</name>
    <dbReference type="NCBI Taxonomy" id="1353886"/>
    <lineage>
        <taxon>Bacteria</taxon>
        <taxon>Pseudomonadati</taxon>
        <taxon>Pseudomonadota</taxon>
        <taxon>Betaproteobacteria</taxon>
        <taxon>Burkholderiales</taxon>
        <taxon>Burkholderiaceae</taxon>
        <taxon>Caballeronia</taxon>
    </lineage>
</organism>
<dbReference type="GO" id="GO:0008240">
    <property type="term" value="F:tripeptidyl-peptidase activity"/>
    <property type="evidence" value="ECO:0007669"/>
    <property type="project" value="TreeGrafter"/>
</dbReference>
<dbReference type="PANTHER" id="PTHR14218">
    <property type="entry name" value="PROTEASE S8 TRIPEPTIDYL PEPTIDASE I CLN2"/>
    <property type="match status" value="1"/>
</dbReference>
<proteinExistence type="inferred from homology"/>
<dbReference type="InterPro" id="IPR015366">
    <property type="entry name" value="S53_propep"/>
</dbReference>
<evidence type="ECO:0000313" key="11">
    <source>
        <dbReference type="EMBL" id="SAL54560.1"/>
    </source>
</evidence>
<feature type="binding site" evidence="7">
    <location>
        <position position="488"/>
    </location>
    <ligand>
        <name>Ca(2+)</name>
        <dbReference type="ChEBI" id="CHEBI:29108"/>
    </ligand>
</feature>
<dbReference type="AlphaFoldDB" id="A0A158IEX9"/>
<dbReference type="InterPro" id="IPR030400">
    <property type="entry name" value="Sedolisin_dom"/>
</dbReference>
<dbReference type="InterPro" id="IPR000209">
    <property type="entry name" value="Peptidase_S8/S53_dom"/>
</dbReference>
<dbReference type="Gene3D" id="3.40.50.200">
    <property type="entry name" value="Peptidase S8/S53 domain"/>
    <property type="match status" value="1"/>
</dbReference>
<feature type="region of interest" description="Disordered" evidence="9">
    <location>
        <begin position="1"/>
        <end position="20"/>
    </location>
</feature>
<keyword evidence="3 7" id="KW-0378">Hydrolase</keyword>
<dbReference type="GO" id="GO:0004252">
    <property type="term" value="F:serine-type endopeptidase activity"/>
    <property type="evidence" value="ECO:0007669"/>
    <property type="project" value="UniProtKB-UniRule"/>
</dbReference>
<keyword evidence="2 7" id="KW-0479">Metal-binding</keyword>
<feature type="binding site" evidence="7">
    <location>
        <position position="487"/>
    </location>
    <ligand>
        <name>Ca(2+)</name>
        <dbReference type="ChEBI" id="CHEBI:29108"/>
    </ligand>
</feature>
<dbReference type="RefSeq" id="WP_053569313.1">
    <property type="nucleotide sequence ID" value="NZ_FCNY02000012.1"/>
</dbReference>
<feature type="compositionally biased region" description="Polar residues" evidence="9">
    <location>
        <begin position="1"/>
        <end position="10"/>
    </location>
</feature>
<dbReference type="InterPro" id="IPR036852">
    <property type="entry name" value="Peptidase_S8/S53_dom_sf"/>
</dbReference>
<feature type="domain" description="Peptidase S53" evidence="10">
    <location>
        <begin position="178"/>
        <end position="523"/>
    </location>
</feature>
<keyword evidence="12" id="KW-1185">Reference proteome</keyword>
<feature type="active site" description="Charge relay system" evidence="7">
    <location>
        <position position="450"/>
    </location>
</feature>
<feature type="active site" description="Charge relay system" evidence="7">
    <location>
        <position position="254"/>
    </location>
</feature>
<keyword evidence="1 7" id="KW-0645">Protease</keyword>
<dbReference type="PANTHER" id="PTHR14218:SF15">
    <property type="entry name" value="TRIPEPTIDYL-PEPTIDASE 1"/>
    <property type="match status" value="1"/>
</dbReference>
<evidence type="ECO:0000256" key="9">
    <source>
        <dbReference type="SAM" id="MobiDB-lite"/>
    </source>
</evidence>
<dbReference type="SMART" id="SM00944">
    <property type="entry name" value="Pro-kuma_activ"/>
    <property type="match status" value="1"/>
</dbReference>
<dbReference type="Pfam" id="PF09286">
    <property type="entry name" value="Pro-kuma_activ"/>
    <property type="match status" value="1"/>
</dbReference>
<protein>
    <submittedName>
        <fullName evidence="11">Peptidase S53 propeptide</fullName>
    </submittedName>
</protein>
<dbReference type="EMBL" id="FCNY02000012">
    <property type="protein sequence ID" value="SAL54560.1"/>
    <property type="molecule type" value="Genomic_DNA"/>
</dbReference>
<sequence length="532" mass="54938">MTKQPVSGSSDKIHPDGAKCIGDCDPSEQIEVIVMLRRKDEAGFRQMMSRIDAGDAPGQAVSREEFDRRFTASDEDIDKVKAFAKQYGLSVKRAETETRSVVLKGTIEQFQKAFDVKLERFQHHNIGEYRGRTGPVNVPDEMHDAVTAVLGLDSKPQARPHFRFRPPFKPLRGAAPASFSPVDLAKLYDFPDGDGAGQCIAIIELGGGYRDSDLSAYFSKLGVKAPAVVPVGVDGGKNAPTGNPNGPDGEVTLDIEIAGAIAPGARIAVYFAPNSDAGFVDAVNRALHDATNKPSVISISWGGPESNWSPQSMSAFNDVLQSAAALGVTVCAASGDGGSADGVGDGADHVDFPASSPYVLGCGGTSLAASGAGIAKEVVWNDGDQGGAGGGGVSGTFALPVWQKGLSVTRNGKHIALAKRGVPDVAGDASPQTGYEVLIDGEDTVVGGTSAVAPLWAALIARINAIDASPAGFVNPKLYKAKTAFRDITEGNNGSFSAAAGWDACTGMGSPDGGKIAAALKPAKPSQSAGQQ</sequence>
<feature type="active site" description="Charge relay system" evidence="7">
    <location>
        <position position="250"/>
    </location>
</feature>
<evidence type="ECO:0000256" key="5">
    <source>
        <dbReference type="ARBA" id="ARBA00022837"/>
    </source>
</evidence>
<gene>
    <name evidence="11" type="ORF">AWB70_04611</name>
</gene>
<dbReference type="Proteomes" id="UP000054740">
    <property type="component" value="Unassembled WGS sequence"/>
</dbReference>
<dbReference type="SUPFAM" id="SSF52743">
    <property type="entry name" value="Subtilisin-like"/>
    <property type="match status" value="1"/>
</dbReference>
<dbReference type="GO" id="GO:0046872">
    <property type="term" value="F:metal ion binding"/>
    <property type="evidence" value="ECO:0007669"/>
    <property type="project" value="UniProtKB-UniRule"/>
</dbReference>
<dbReference type="GO" id="GO:0006508">
    <property type="term" value="P:proteolysis"/>
    <property type="evidence" value="ECO:0007669"/>
    <property type="project" value="UniProtKB-KW"/>
</dbReference>
<dbReference type="PROSITE" id="PS51892">
    <property type="entry name" value="SUBTILASE"/>
    <property type="match status" value="1"/>
</dbReference>
<evidence type="ECO:0000256" key="3">
    <source>
        <dbReference type="ARBA" id="ARBA00022801"/>
    </source>
</evidence>
<keyword evidence="4 7" id="KW-0720">Serine protease</keyword>
<dbReference type="InterPro" id="IPR050819">
    <property type="entry name" value="Tripeptidyl-peptidase_I"/>
</dbReference>
<feature type="binding site" evidence="7">
    <location>
        <position position="503"/>
    </location>
    <ligand>
        <name>Ca(2+)</name>
        <dbReference type="ChEBI" id="CHEBI:29108"/>
    </ligand>
</feature>
<evidence type="ECO:0000256" key="4">
    <source>
        <dbReference type="ARBA" id="ARBA00022825"/>
    </source>
</evidence>
<evidence type="ECO:0000256" key="6">
    <source>
        <dbReference type="ARBA" id="ARBA00023145"/>
    </source>
</evidence>
<dbReference type="SUPFAM" id="SSF54897">
    <property type="entry name" value="Protease propeptides/inhibitors"/>
    <property type="match status" value="1"/>
</dbReference>
<reference evidence="12" key="1">
    <citation type="submission" date="2016-01" db="EMBL/GenBank/DDBJ databases">
        <authorList>
            <person name="Peeters C."/>
        </authorList>
    </citation>
    <scope>NUCLEOTIDE SEQUENCE [LARGE SCALE GENOMIC DNA]</scope>
</reference>
<evidence type="ECO:0000259" key="10">
    <source>
        <dbReference type="PROSITE" id="PS51695"/>
    </source>
</evidence>
<dbReference type="CDD" id="cd11377">
    <property type="entry name" value="Pro-peptidase_S53"/>
    <property type="match status" value="1"/>
</dbReference>
<evidence type="ECO:0000313" key="12">
    <source>
        <dbReference type="Proteomes" id="UP000054740"/>
    </source>
</evidence>
<dbReference type="Pfam" id="PF00082">
    <property type="entry name" value="Peptidase_S8"/>
    <property type="match status" value="1"/>
</dbReference>
<comment type="similarity">
    <text evidence="8">Belongs to the peptidase S8 family.</text>
</comment>